<dbReference type="AlphaFoldDB" id="A0A0F3ITX6"/>
<sequence length="251" mass="28351">MPTRALIGTCATRLAFTNNGLPDAGDDLPLLRFDFERTSIISLISQPQEPDPAWLPPGLPEHERRWIEQDFRKDFWGLYLPVIDFLYLDFLGDRHPLVERHDRRSALKQLCLSTQSNPAVVAETYIQHRCPQNGAPDRDGYIPLWENAFYAFVYKVKALTPRCQILVHAFSLAEVCDDGQPVPPHEIEGYTAFYDHIHAVAQACPLVTCVTPAVPALTQRNHAYGEAPQHLTPAYYRALADQILAFEAACK</sequence>
<evidence type="ECO:0000313" key="2">
    <source>
        <dbReference type="Proteomes" id="UP000033774"/>
    </source>
</evidence>
<dbReference type="Proteomes" id="UP000033774">
    <property type="component" value="Unassembled WGS sequence"/>
</dbReference>
<protein>
    <submittedName>
        <fullName evidence="1">Uncharacterized protein</fullName>
    </submittedName>
</protein>
<name>A0A0F3ITX6_9PROT</name>
<dbReference type="RefSeq" id="WP_045775144.1">
    <property type="nucleotide sequence ID" value="NZ_LAJY01000133.1"/>
</dbReference>
<dbReference type="InterPro" id="IPR046237">
    <property type="entry name" value="DUF6270"/>
</dbReference>
<evidence type="ECO:0000313" key="1">
    <source>
        <dbReference type="EMBL" id="KJV10195.1"/>
    </source>
</evidence>
<reference evidence="1 2" key="1">
    <citation type="submission" date="2015-03" db="EMBL/GenBank/DDBJ databases">
        <title>Draft genome sequence of Elstera litoralis.</title>
        <authorList>
            <person name="Rahalkar M.C."/>
            <person name="Dhakephalkar P.K."/>
            <person name="Pore S.D."/>
            <person name="Arora P."/>
            <person name="Kapse N.G."/>
            <person name="Pandit P.S."/>
        </authorList>
    </citation>
    <scope>NUCLEOTIDE SEQUENCE [LARGE SCALE GENOMIC DNA]</scope>
    <source>
        <strain evidence="1 2">Dia-1</strain>
    </source>
</reference>
<gene>
    <name evidence="1" type="ORF">VZ95_06560</name>
</gene>
<dbReference type="OrthoDB" id="8421922at2"/>
<keyword evidence="2" id="KW-1185">Reference proteome</keyword>
<proteinExistence type="predicted"/>
<comment type="caution">
    <text evidence="1">The sequence shown here is derived from an EMBL/GenBank/DDBJ whole genome shotgun (WGS) entry which is preliminary data.</text>
</comment>
<accession>A0A0F3ITX6</accession>
<organism evidence="1 2">
    <name type="scientific">Elstera litoralis</name>
    <dbReference type="NCBI Taxonomy" id="552518"/>
    <lineage>
        <taxon>Bacteria</taxon>
        <taxon>Pseudomonadati</taxon>
        <taxon>Pseudomonadota</taxon>
        <taxon>Alphaproteobacteria</taxon>
        <taxon>Rhodospirillales</taxon>
        <taxon>Rhodospirillaceae</taxon>
        <taxon>Elstera</taxon>
    </lineage>
</organism>
<dbReference type="EMBL" id="LAJY01000133">
    <property type="protein sequence ID" value="KJV10195.1"/>
    <property type="molecule type" value="Genomic_DNA"/>
</dbReference>
<dbReference type="Pfam" id="PF19786">
    <property type="entry name" value="DUF6270"/>
    <property type="match status" value="1"/>
</dbReference>